<reference evidence="1 2" key="1">
    <citation type="journal article" date="2013" name="Genome Announc.">
        <title>Draft Genome Sequence of Amycolatopsis decaplanina Strain DSM 44594T.</title>
        <authorList>
            <person name="Kaur N."/>
            <person name="Kumar S."/>
            <person name="Bala M."/>
            <person name="Raghava G.P."/>
            <person name="Mayilraj S."/>
        </authorList>
    </citation>
    <scope>NUCLEOTIDE SEQUENCE [LARGE SCALE GENOMIC DNA]</scope>
    <source>
        <strain evidence="1 2">DSM 44594</strain>
    </source>
</reference>
<proteinExistence type="predicted"/>
<keyword evidence="2" id="KW-1185">Reference proteome</keyword>
<evidence type="ECO:0000313" key="1">
    <source>
        <dbReference type="EMBL" id="EME59180.1"/>
    </source>
</evidence>
<organism evidence="1 2">
    <name type="scientific">Amycolatopsis decaplanina DSM 44594</name>
    <dbReference type="NCBI Taxonomy" id="1284240"/>
    <lineage>
        <taxon>Bacteria</taxon>
        <taxon>Bacillati</taxon>
        <taxon>Actinomycetota</taxon>
        <taxon>Actinomycetes</taxon>
        <taxon>Pseudonocardiales</taxon>
        <taxon>Pseudonocardiaceae</taxon>
        <taxon>Amycolatopsis</taxon>
    </lineage>
</organism>
<dbReference type="EMBL" id="AOHO01000052">
    <property type="protein sequence ID" value="EME59180.1"/>
    <property type="molecule type" value="Genomic_DNA"/>
</dbReference>
<protein>
    <submittedName>
        <fullName evidence="1">Transcriptional regulator, AraC family protein</fullName>
    </submittedName>
</protein>
<sequence length="123" mass="12811">MRILGEGERGLTFVGLFRDPIPQGSPISCSVLSTPGGFVLEDVPEGTWYLLAQSVAPGAEATVTGSIGPDGAPFVGSRGPLVVHQDVPVIDVDLDLRPARALDPPVLLALLDVRTAALQERAS</sequence>
<accession>M2YC53</accession>
<dbReference type="Proteomes" id="UP000054226">
    <property type="component" value="Unassembled WGS sequence"/>
</dbReference>
<dbReference type="PATRIC" id="fig|1284240.4.peg.3427"/>
<evidence type="ECO:0000313" key="2">
    <source>
        <dbReference type="Proteomes" id="UP000054226"/>
    </source>
</evidence>
<name>M2YC53_9PSEU</name>
<dbReference type="AlphaFoldDB" id="M2YC53"/>
<gene>
    <name evidence="1" type="ORF">H074_16861</name>
</gene>
<comment type="caution">
    <text evidence="1">The sequence shown here is derived from an EMBL/GenBank/DDBJ whole genome shotgun (WGS) entry which is preliminary data.</text>
</comment>